<evidence type="ECO:0008006" key="3">
    <source>
        <dbReference type="Google" id="ProtNLM"/>
    </source>
</evidence>
<keyword evidence="1" id="KW-0812">Transmembrane</keyword>
<dbReference type="AlphaFoldDB" id="A0A0F9V2L9"/>
<accession>A0A0F9V2L9</accession>
<name>A0A0F9V2L9_9ZZZZ</name>
<sequence length="370" mass="41424">MADYDLTRGGWWDDARTFAEGVAHVSNFPLAYALGVFSALSGHLMGRKIMLRYGMPLYANHYVCLVGESGSHHKSTIMHLGLESLGNWIDEITPIRSVVTAQGLLQQMQGDGSAIVVLEELSMMLQQKKKDYASDLLSRLLELYTCPARADHMVKAEPLTVTGAFLTIISASTMEYLRKGLTVQDLMAGFGNRMTFIVGDPRTEQAWPGKPVFEDLAWHRLVKAEGEILLDSDARTLWEQYYNDLTRSQTGYTPFLRSMCQRLPEKVLKMAMVRATWAGTSTIDAEILAGAIDWAQYLHEGIESLTPAFEDAEQLVLQAIRDGYTTKPRLFGKLASMFAATRIREAVLNLNWLGLAKEVSGRYELTTKRK</sequence>
<reference evidence="2" key="1">
    <citation type="journal article" date="2015" name="Nature">
        <title>Complex archaea that bridge the gap between prokaryotes and eukaryotes.</title>
        <authorList>
            <person name="Spang A."/>
            <person name="Saw J.H."/>
            <person name="Jorgensen S.L."/>
            <person name="Zaremba-Niedzwiedzka K."/>
            <person name="Martijn J."/>
            <person name="Lind A.E."/>
            <person name="van Eijk R."/>
            <person name="Schleper C."/>
            <person name="Guy L."/>
            <person name="Ettema T.J."/>
        </authorList>
    </citation>
    <scope>NUCLEOTIDE SEQUENCE</scope>
</reference>
<proteinExistence type="predicted"/>
<organism evidence="2">
    <name type="scientific">marine sediment metagenome</name>
    <dbReference type="NCBI Taxonomy" id="412755"/>
    <lineage>
        <taxon>unclassified sequences</taxon>
        <taxon>metagenomes</taxon>
        <taxon>ecological metagenomes</taxon>
    </lineage>
</organism>
<evidence type="ECO:0000256" key="1">
    <source>
        <dbReference type="SAM" id="Phobius"/>
    </source>
</evidence>
<gene>
    <name evidence="2" type="ORF">LCGC14_0457890</name>
</gene>
<comment type="caution">
    <text evidence="2">The sequence shown here is derived from an EMBL/GenBank/DDBJ whole genome shotgun (WGS) entry which is preliminary data.</text>
</comment>
<keyword evidence="1" id="KW-0472">Membrane</keyword>
<protein>
    <recommendedName>
        <fullName evidence="3">DUF3987 domain-containing protein</fullName>
    </recommendedName>
</protein>
<dbReference type="EMBL" id="LAZR01000466">
    <property type="protein sequence ID" value="KKN67756.1"/>
    <property type="molecule type" value="Genomic_DNA"/>
</dbReference>
<evidence type="ECO:0000313" key="2">
    <source>
        <dbReference type="EMBL" id="KKN67756.1"/>
    </source>
</evidence>
<keyword evidence="1" id="KW-1133">Transmembrane helix</keyword>
<feature type="transmembrane region" description="Helical" evidence="1">
    <location>
        <begin position="28"/>
        <end position="46"/>
    </location>
</feature>